<proteinExistence type="predicted"/>
<comment type="caution">
    <text evidence="1">The sequence shown here is derived from an EMBL/GenBank/DDBJ whole genome shotgun (WGS) entry which is preliminary data.</text>
</comment>
<reference evidence="1 2" key="1">
    <citation type="submission" date="2016-06" db="EMBL/GenBank/DDBJ databases">
        <authorList>
            <person name="Kjaerup R.B."/>
            <person name="Dalgaard T.S."/>
            <person name="Juul-Madsen H.R."/>
        </authorList>
    </citation>
    <scope>NUCLEOTIDE SEQUENCE [LARGE SCALE GENOMIC DNA]</scope>
    <source>
        <strain evidence="1 2">1276495.2</strain>
    </source>
</reference>
<sequence>MEFAHEVVAAVSKSHHISDELGEADATTRGLGLGFVVDLFDGAAHDQLSGTFMKVSHAPHLGAAIS</sequence>
<dbReference type="Proteomes" id="UP000093925">
    <property type="component" value="Unassembled WGS sequence"/>
</dbReference>
<name>A0A1A3KJX0_MYCAS</name>
<dbReference type="EMBL" id="LZLM01000080">
    <property type="protein sequence ID" value="OBJ84739.1"/>
    <property type="molecule type" value="Genomic_DNA"/>
</dbReference>
<dbReference type="AlphaFoldDB" id="A0A1A3KJX0"/>
<protein>
    <submittedName>
        <fullName evidence="1">Uncharacterized protein</fullName>
    </submittedName>
</protein>
<accession>A0A1A3KJX0</accession>
<evidence type="ECO:0000313" key="1">
    <source>
        <dbReference type="EMBL" id="OBJ84739.1"/>
    </source>
</evidence>
<gene>
    <name evidence="1" type="ORF">A5640_15000</name>
</gene>
<evidence type="ECO:0000313" key="2">
    <source>
        <dbReference type="Proteomes" id="UP000093925"/>
    </source>
</evidence>
<organism evidence="1 2">
    <name type="scientific">Mycobacterium asiaticum</name>
    <dbReference type="NCBI Taxonomy" id="1790"/>
    <lineage>
        <taxon>Bacteria</taxon>
        <taxon>Bacillati</taxon>
        <taxon>Actinomycetota</taxon>
        <taxon>Actinomycetes</taxon>
        <taxon>Mycobacteriales</taxon>
        <taxon>Mycobacteriaceae</taxon>
        <taxon>Mycobacterium</taxon>
    </lineage>
</organism>